<feature type="compositionally biased region" description="Basic and acidic residues" evidence="1">
    <location>
        <begin position="77"/>
        <end position="94"/>
    </location>
</feature>
<reference evidence="2 3" key="1">
    <citation type="journal article" date="2019" name="Sci. Rep.">
        <title>Orb-weaving spider Araneus ventricosus genome elucidates the spidroin gene catalogue.</title>
        <authorList>
            <person name="Kono N."/>
            <person name="Nakamura H."/>
            <person name="Ohtoshi R."/>
            <person name="Moran D.A.P."/>
            <person name="Shinohara A."/>
            <person name="Yoshida Y."/>
            <person name="Fujiwara M."/>
            <person name="Mori M."/>
            <person name="Tomita M."/>
            <person name="Arakawa K."/>
        </authorList>
    </citation>
    <scope>NUCLEOTIDE SEQUENCE [LARGE SCALE GENOMIC DNA]</scope>
</reference>
<evidence type="ECO:0000313" key="3">
    <source>
        <dbReference type="Proteomes" id="UP000499080"/>
    </source>
</evidence>
<evidence type="ECO:0000313" key="2">
    <source>
        <dbReference type="EMBL" id="GBM16680.1"/>
    </source>
</evidence>
<accession>A0A4Y2DIR3</accession>
<comment type="caution">
    <text evidence="2">The sequence shown here is derived from an EMBL/GenBank/DDBJ whole genome shotgun (WGS) entry which is preliminary data.</text>
</comment>
<sequence length="94" mass="11317">MKRSFVSILHSECSTLVLYLHLAADKKTRKNDKILVIVQIQQRQNEKKDKIKQRKKQHNEMKEIDYMSQSHATESSQQHEARNEECRVRIRELR</sequence>
<feature type="compositionally biased region" description="Polar residues" evidence="1">
    <location>
        <begin position="67"/>
        <end position="76"/>
    </location>
</feature>
<feature type="region of interest" description="Disordered" evidence="1">
    <location>
        <begin position="44"/>
        <end position="94"/>
    </location>
</feature>
<name>A0A4Y2DIR3_ARAVE</name>
<dbReference type="EMBL" id="BGPR01243125">
    <property type="protein sequence ID" value="GBM16680.1"/>
    <property type="molecule type" value="Genomic_DNA"/>
</dbReference>
<organism evidence="2 3">
    <name type="scientific">Araneus ventricosus</name>
    <name type="common">Orbweaver spider</name>
    <name type="synonym">Epeira ventricosa</name>
    <dbReference type="NCBI Taxonomy" id="182803"/>
    <lineage>
        <taxon>Eukaryota</taxon>
        <taxon>Metazoa</taxon>
        <taxon>Ecdysozoa</taxon>
        <taxon>Arthropoda</taxon>
        <taxon>Chelicerata</taxon>
        <taxon>Arachnida</taxon>
        <taxon>Araneae</taxon>
        <taxon>Araneomorphae</taxon>
        <taxon>Entelegynae</taxon>
        <taxon>Araneoidea</taxon>
        <taxon>Araneidae</taxon>
        <taxon>Araneus</taxon>
    </lineage>
</organism>
<gene>
    <name evidence="2" type="ORF">AVEN_180188_1</name>
</gene>
<keyword evidence="3" id="KW-1185">Reference proteome</keyword>
<protein>
    <submittedName>
        <fullName evidence="2">Uncharacterized protein</fullName>
    </submittedName>
</protein>
<proteinExistence type="predicted"/>
<dbReference type="AlphaFoldDB" id="A0A4Y2DIR3"/>
<dbReference type="Proteomes" id="UP000499080">
    <property type="component" value="Unassembled WGS sequence"/>
</dbReference>
<evidence type="ECO:0000256" key="1">
    <source>
        <dbReference type="SAM" id="MobiDB-lite"/>
    </source>
</evidence>